<dbReference type="RefSeq" id="WP_289599328.1">
    <property type="nucleotide sequence ID" value="NZ_JAUDCL010000005.1"/>
</dbReference>
<evidence type="ECO:0000313" key="3">
    <source>
        <dbReference type="Proteomes" id="UP001529380"/>
    </source>
</evidence>
<keyword evidence="1" id="KW-0472">Membrane</keyword>
<proteinExistence type="predicted"/>
<dbReference type="Proteomes" id="UP001529380">
    <property type="component" value="Unassembled WGS sequence"/>
</dbReference>
<feature type="transmembrane region" description="Helical" evidence="1">
    <location>
        <begin position="100"/>
        <end position="122"/>
    </location>
</feature>
<reference evidence="2 3" key="1">
    <citation type="submission" date="2023-06" db="EMBL/GenBank/DDBJ databases">
        <title>Identification and characterization of horizontal gene transfer across gut microbiota members of farm animals based on homology search.</title>
        <authorList>
            <person name="Schwarzerova J."/>
            <person name="Nykrynova M."/>
            <person name="Jureckova K."/>
            <person name="Cejkova D."/>
            <person name="Rychlik I."/>
        </authorList>
    </citation>
    <scope>NUCLEOTIDE SEQUENCE [LARGE SCALE GENOMIC DNA]</scope>
    <source>
        <strain evidence="2 3">ET340</strain>
    </source>
</reference>
<evidence type="ECO:0000313" key="2">
    <source>
        <dbReference type="EMBL" id="MDM8200570.1"/>
    </source>
</evidence>
<evidence type="ECO:0000256" key="1">
    <source>
        <dbReference type="SAM" id="Phobius"/>
    </source>
</evidence>
<keyword evidence="3" id="KW-1185">Reference proteome</keyword>
<protein>
    <submittedName>
        <fullName evidence="2">Uncharacterized protein</fullName>
    </submittedName>
</protein>
<organism evidence="2 3">
    <name type="scientific">Allofournierella massiliensis</name>
    <dbReference type="NCBI Taxonomy" id="1650663"/>
    <lineage>
        <taxon>Bacteria</taxon>
        <taxon>Bacillati</taxon>
        <taxon>Bacillota</taxon>
        <taxon>Clostridia</taxon>
        <taxon>Eubacteriales</taxon>
        <taxon>Oscillospiraceae</taxon>
        <taxon>Allofournierella</taxon>
    </lineage>
</organism>
<accession>A0ABT7UQM2</accession>
<sequence>MERDKAKKRMYLKWPWNLVVYVLLVVLLRIFAIPVILLLMWWNKKQQPDGPAEGYCLQRTRGRLILLVWAAVALLMAAAGAAYLTLSWTVDKTGWDYMEYIKLAAAGLLAVGGLLVAGYLAYTGLRDAFCPEKSQLARSIRQQLPYPEEAPPVNELFAMVDDDLCRNGQWFGRLAVGHEWILGDEVSYIPRIRGVFWRDETRTRRSGNRVTTTRILQLWILDDRRQCRPTDLRQPKELQAALDCLRQRIPAAVFAKYDSREYNDCIHADEQQWYFMEREFEHRKEQLGQNAPGSRR</sequence>
<feature type="transmembrane region" description="Helical" evidence="1">
    <location>
        <begin position="64"/>
        <end position="88"/>
    </location>
</feature>
<keyword evidence="1" id="KW-1133">Transmembrane helix</keyword>
<feature type="transmembrane region" description="Helical" evidence="1">
    <location>
        <begin position="20"/>
        <end position="43"/>
    </location>
</feature>
<dbReference type="EMBL" id="JAUDCL010000005">
    <property type="protein sequence ID" value="MDM8200570.1"/>
    <property type="molecule type" value="Genomic_DNA"/>
</dbReference>
<comment type="caution">
    <text evidence="2">The sequence shown here is derived from an EMBL/GenBank/DDBJ whole genome shotgun (WGS) entry which is preliminary data.</text>
</comment>
<gene>
    <name evidence="2" type="ORF">QUW08_04565</name>
</gene>
<keyword evidence="1" id="KW-0812">Transmembrane</keyword>
<name>A0ABT7UQM2_9FIRM</name>